<dbReference type="EMBL" id="CP000481">
    <property type="protein sequence ID" value="ABK53880.1"/>
    <property type="molecule type" value="Genomic_DNA"/>
</dbReference>
<evidence type="ECO:0000313" key="4">
    <source>
        <dbReference type="Proteomes" id="UP000008221"/>
    </source>
</evidence>
<dbReference type="PANTHER" id="PTHR35526:SF3">
    <property type="entry name" value="ANTI-SIGMA-F FACTOR RSBW"/>
    <property type="match status" value="1"/>
</dbReference>
<evidence type="ECO:0000259" key="2">
    <source>
        <dbReference type="Pfam" id="PF13581"/>
    </source>
</evidence>
<dbReference type="SUPFAM" id="SSF55874">
    <property type="entry name" value="ATPase domain of HSP90 chaperone/DNA topoisomerase II/histidine kinase"/>
    <property type="match status" value="1"/>
</dbReference>
<protein>
    <submittedName>
        <fullName evidence="3">Putative anti-sigma regulatory factor, serine/threonine protein kinase</fullName>
    </submittedName>
</protein>
<reference evidence="3 4" key="1">
    <citation type="journal article" date="2009" name="Genome Res.">
        <title>Complete genome of the cellulolytic thermophile Acidothermus cellulolyticus 11B provides insights into its ecophysiological and evolutionary adaptations.</title>
        <authorList>
            <person name="Barabote R.D."/>
            <person name="Xie G."/>
            <person name="Leu D.H."/>
            <person name="Normand P."/>
            <person name="Necsulea A."/>
            <person name="Daubin V."/>
            <person name="Medigue C."/>
            <person name="Adney W.S."/>
            <person name="Xu X.C."/>
            <person name="Lapidus A."/>
            <person name="Parales R.E."/>
            <person name="Detter C."/>
            <person name="Pujic P."/>
            <person name="Bruce D."/>
            <person name="Lavire C."/>
            <person name="Challacombe J.F."/>
            <person name="Brettin T.S."/>
            <person name="Berry A.M."/>
        </authorList>
    </citation>
    <scope>NUCLEOTIDE SEQUENCE [LARGE SCALE GENOMIC DNA]</scope>
    <source>
        <strain evidence="4">ATCC 43068 / DSM 8971 / 11B</strain>
    </source>
</reference>
<dbReference type="InParanoid" id="A0LWS0"/>
<dbReference type="KEGG" id="ace:Acel_2108"/>
<evidence type="ECO:0000313" key="3">
    <source>
        <dbReference type="EMBL" id="ABK53880.1"/>
    </source>
</evidence>
<evidence type="ECO:0000256" key="1">
    <source>
        <dbReference type="ARBA" id="ARBA00022527"/>
    </source>
</evidence>
<proteinExistence type="predicted"/>
<dbReference type="PANTHER" id="PTHR35526">
    <property type="entry name" value="ANTI-SIGMA-F FACTOR RSBW-RELATED"/>
    <property type="match status" value="1"/>
</dbReference>
<dbReference type="STRING" id="351607.Acel_2108"/>
<dbReference type="AlphaFoldDB" id="A0LWS0"/>
<dbReference type="Proteomes" id="UP000008221">
    <property type="component" value="Chromosome"/>
</dbReference>
<dbReference type="Pfam" id="PF13581">
    <property type="entry name" value="HATPase_c_2"/>
    <property type="match status" value="1"/>
</dbReference>
<name>A0LWS0_ACIC1</name>
<keyword evidence="4" id="KW-1185">Reference proteome</keyword>
<sequence length="151" mass="16237">MCRGRKMTTPRRLSEEGGAVHSVRVPATAASVRGVRALLRRELADLPTSVRDDVVLVASELFCNALQHGRRLDDGMLEVCWDVTPDGVQLAVVDGGGPTLPAVQDVGTTATAGRGLSIVARLVSRWGVDRQPGRTMVWAIVPIQQPERVCC</sequence>
<accession>A0LWS0</accession>
<feature type="domain" description="Histidine kinase/HSP90-like ATPase" evidence="2">
    <location>
        <begin position="25"/>
        <end position="140"/>
    </location>
</feature>
<dbReference type="CDD" id="cd16936">
    <property type="entry name" value="HATPase_RsbW-like"/>
    <property type="match status" value="1"/>
</dbReference>
<dbReference type="GO" id="GO:0004674">
    <property type="term" value="F:protein serine/threonine kinase activity"/>
    <property type="evidence" value="ECO:0007669"/>
    <property type="project" value="UniProtKB-KW"/>
</dbReference>
<dbReference type="Gene3D" id="3.30.565.10">
    <property type="entry name" value="Histidine kinase-like ATPase, C-terminal domain"/>
    <property type="match status" value="1"/>
</dbReference>
<dbReference type="eggNOG" id="COG2172">
    <property type="taxonomic scope" value="Bacteria"/>
</dbReference>
<dbReference type="InterPro" id="IPR050267">
    <property type="entry name" value="Anti-sigma-factor_SerPK"/>
</dbReference>
<dbReference type="HOGENOM" id="CLU_090336_4_4_11"/>
<keyword evidence="3" id="KW-0808">Transferase</keyword>
<dbReference type="InterPro" id="IPR003594">
    <property type="entry name" value="HATPase_dom"/>
</dbReference>
<gene>
    <name evidence="3" type="ordered locus">Acel_2108</name>
</gene>
<keyword evidence="3" id="KW-0418">Kinase</keyword>
<keyword evidence="1 3" id="KW-0723">Serine/threonine-protein kinase</keyword>
<dbReference type="InterPro" id="IPR036890">
    <property type="entry name" value="HATPase_C_sf"/>
</dbReference>
<organism evidence="3 4">
    <name type="scientific">Acidothermus cellulolyticus (strain ATCC 43068 / DSM 8971 / 11B)</name>
    <dbReference type="NCBI Taxonomy" id="351607"/>
    <lineage>
        <taxon>Bacteria</taxon>
        <taxon>Bacillati</taxon>
        <taxon>Actinomycetota</taxon>
        <taxon>Actinomycetes</taxon>
        <taxon>Acidothermales</taxon>
        <taxon>Acidothermaceae</taxon>
        <taxon>Acidothermus</taxon>
    </lineage>
</organism>